<name>A0AAN9FPA2_CLITE</name>
<accession>A0AAN9FPA2</accession>
<protein>
    <submittedName>
        <fullName evidence="1">Uncharacterized protein</fullName>
    </submittedName>
</protein>
<reference evidence="1 2" key="1">
    <citation type="submission" date="2024-01" db="EMBL/GenBank/DDBJ databases">
        <title>The genomes of 5 underutilized Papilionoideae crops provide insights into root nodulation and disease resistance.</title>
        <authorList>
            <person name="Yuan L."/>
        </authorList>
    </citation>
    <scope>NUCLEOTIDE SEQUENCE [LARGE SCALE GENOMIC DNA]</scope>
    <source>
        <strain evidence="1">LY-2023</strain>
        <tissue evidence="1">Leaf</tissue>
    </source>
</reference>
<organism evidence="1 2">
    <name type="scientific">Clitoria ternatea</name>
    <name type="common">Butterfly pea</name>
    <dbReference type="NCBI Taxonomy" id="43366"/>
    <lineage>
        <taxon>Eukaryota</taxon>
        <taxon>Viridiplantae</taxon>
        <taxon>Streptophyta</taxon>
        <taxon>Embryophyta</taxon>
        <taxon>Tracheophyta</taxon>
        <taxon>Spermatophyta</taxon>
        <taxon>Magnoliopsida</taxon>
        <taxon>eudicotyledons</taxon>
        <taxon>Gunneridae</taxon>
        <taxon>Pentapetalae</taxon>
        <taxon>rosids</taxon>
        <taxon>fabids</taxon>
        <taxon>Fabales</taxon>
        <taxon>Fabaceae</taxon>
        <taxon>Papilionoideae</taxon>
        <taxon>50 kb inversion clade</taxon>
        <taxon>NPAAA clade</taxon>
        <taxon>indigoferoid/millettioid clade</taxon>
        <taxon>Phaseoleae</taxon>
        <taxon>Clitoria</taxon>
    </lineage>
</organism>
<evidence type="ECO:0000313" key="1">
    <source>
        <dbReference type="EMBL" id="KAK7278536.1"/>
    </source>
</evidence>
<keyword evidence="2" id="KW-1185">Reference proteome</keyword>
<comment type="caution">
    <text evidence="1">The sequence shown here is derived from an EMBL/GenBank/DDBJ whole genome shotgun (WGS) entry which is preliminary data.</text>
</comment>
<sequence>MEKRKGTCSIDEFYDSSIVGFESNNDDDDCEGNKIVSVESSELFGSSLLQECAYLENDFFESDIGFTSLGDDLFCDDLQDVEIFDLRESGKEDITTLDKHALSVKFLGLVQGVNLP</sequence>
<evidence type="ECO:0000313" key="2">
    <source>
        <dbReference type="Proteomes" id="UP001359559"/>
    </source>
</evidence>
<dbReference type="EMBL" id="JAYKXN010000006">
    <property type="protein sequence ID" value="KAK7278536.1"/>
    <property type="molecule type" value="Genomic_DNA"/>
</dbReference>
<proteinExistence type="predicted"/>
<dbReference type="Proteomes" id="UP001359559">
    <property type="component" value="Unassembled WGS sequence"/>
</dbReference>
<gene>
    <name evidence="1" type="ORF">RJT34_23566</name>
</gene>
<dbReference type="AlphaFoldDB" id="A0AAN9FPA2"/>